<dbReference type="PROSITE" id="PS51005">
    <property type="entry name" value="NAC"/>
    <property type="match status" value="1"/>
</dbReference>
<gene>
    <name evidence="7" type="primary">EVM0023132.1</name>
</gene>
<reference evidence="7" key="1">
    <citation type="journal article" name="Plants (Basel)">
        <title>NAC and MYB Families and Lignin Biosynthesis-Related Members Identification and Expression Analysis in Melilotus albus.</title>
        <authorList>
            <person name="Chen L."/>
            <person name="Wu F."/>
            <person name="Zhang J."/>
        </authorList>
    </citation>
    <scope>NUCLEOTIDE SEQUENCE</scope>
</reference>
<feature type="domain" description="NAC" evidence="6">
    <location>
        <begin position="6"/>
        <end position="156"/>
    </location>
</feature>
<dbReference type="GO" id="GO:0003677">
    <property type="term" value="F:DNA binding"/>
    <property type="evidence" value="ECO:0007669"/>
    <property type="project" value="UniProtKB-KW"/>
</dbReference>
<proteinExistence type="predicted"/>
<evidence type="ECO:0000256" key="3">
    <source>
        <dbReference type="ARBA" id="ARBA00023125"/>
    </source>
</evidence>
<organism evidence="7">
    <name type="scientific">Melilotus albus</name>
    <name type="common">White sweet clover</name>
    <name type="synonym">Melilotus officinalis subsp. albus</name>
    <dbReference type="NCBI Taxonomy" id="47082"/>
    <lineage>
        <taxon>Eukaryota</taxon>
        <taxon>Viridiplantae</taxon>
        <taxon>Streptophyta</taxon>
        <taxon>Embryophyta</taxon>
        <taxon>Tracheophyta</taxon>
        <taxon>Spermatophyta</taxon>
        <taxon>Magnoliopsida</taxon>
        <taxon>eudicotyledons</taxon>
        <taxon>Gunneridae</taxon>
        <taxon>Pentapetalae</taxon>
        <taxon>rosids</taxon>
        <taxon>fabids</taxon>
        <taxon>Fabales</taxon>
        <taxon>Fabaceae</taxon>
        <taxon>Papilionoideae</taxon>
        <taxon>50 kb inversion clade</taxon>
        <taxon>NPAAA clade</taxon>
        <taxon>Hologalegina</taxon>
        <taxon>IRL clade</taxon>
        <taxon>Trifolieae</taxon>
        <taxon>Melilotus</taxon>
    </lineage>
</organism>
<sequence length="654" mass="75733">MAPVSLPPGFRFHPTDEELVAYYLNRKINGHKIELEIIAEVDLYKCEPWDLPGKSLLPGNDMEWYFFSPRDRKYPNGSRTNRATKSGYWKATGKDRKVNSQARAVGVKKTLVYYRGRAPHGSRTNWVMHEYRLDERECETNPSLQDAYALCRVIKKNTVIVPKVGGQYGNITSHANQITSDQSSRVELYSQRRGEDLDSSNYLMQMKACSPHNMVNETSLNSNGRTRDHGNWSQFSSEDPLFSLPTTSSFTNYGAITYPPSKVDIAQECARMQHRFTMPPLEVEDFPQVGIPHLNIMTQQGSRTKNDILQEILSLTHTSHELMNHSSYPQALDDNENHAPYYEDDFTFMVGTNYNHINDMSSMRYVDKTWEDLNTRSIEIGDLEDQELKAKRMVENLRWIGMPREDFEKMEEQNVVPIENISCFQALREHNGIQEYERHNNNFEQNDNDVNEFSWGFINDGDPNENFIEDDNMDDYSNSPSFEIIEEIKVSHGMLVSTQQVAMTLFHQVVPSQTLQIQLNPMMPNNKHSIENVEAMMMIMENQGSFFRKFKAYVMGKWNLFNPSKKIASLVVLVFALLMHCVYLEEEVEICKPKPKNVKVKRMRESYERVKWNESKEVWFVSVKSEKGLSVVLKKIGIFLTIFLALCTTWASHS</sequence>
<dbReference type="FunFam" id="2.170.150.80:FF:000002">
    <property type="entry name" value="Nac domain-containing protein 86"/>
    <property type="match status" value="1"/>
</dbReference>
<evidence type="ECO:0000256" key="4">
    <source>
        <dbReference type="ARBA" id="ARBA00023163"/>
    </source>
</evidence>
<dbReference type="PANTHER" id="PTHR31744">
    <property type="entry name" value="PROTEIN CUP-SHAPED COTYLEDON 2-RELATED"/>
    <property type="match status" value="1"/>
</dbReference>
<evidence type="ECO:0000256" key="2">
    <source>
        <dbReference type="ARBA" id="ARBA00023015"/>
    </source>
</evidence>
<accession>A0A896WBU9</accession>
<evidence type="ECO:0000313" key="7">
    <source>
        <dbReference type="EMBL" id="QSD99869.1"/>
    </source>
</evidence>
<name>A0A896WBU9_MELAB</name>
<dbReference type="SUPFAM" id="SSF101941">
    <property type="entry name" value="NAC domain"/>
    <property type="match status" value="1"/>
</dbReference>
<dbReference type="InterPro" id="IPR003441">
    <property type="entry name" value="NAC-dom"/>
</dbReference>
<keyword evidence="3" id="KW-0238">DNA-binding</keyword>
<dbReference type="GO" id="GO:0006355">
    <property type="term" value="P:regulation of DNA-templated transcription"/>
    <property type="evidence" value="ECO:0007669"/>
    <property type="project" value="InterPro"/>
</dbReference>
<keyword evidence="4" id="KW-0804">Transcription</keyword>
<comment type="subcellular location">
    <subcellularLocation>
        <location evidence="1">Nucleus</location>
    </subcellularLocation>
</comment>
<dbReference type="Pfam" id="PF02365">
    <property type="entry name" value="NAM"/>
    <property type="match status" value="1"/>
</dbReference>
<keyword evidence="2" id="KW-0805">Transcription regulation</keyword>
<dbReference type="EMBL" id="MW302715">
    <property type="protein sequence ID" value="QSD99869.1"/>
    <property type="molecule type" value="Genomic_DNA"/>
</dbReference>
<dbReference type="Gene3D" id="2.170.150.80">
    <property type="entry name" value="NAC domain"/>
    <property type="match status" value="1"/>
</dbReference>
<evidence type="ECO:0000259" key="6">
    <source>
        <dbReference type="PROSITE" id="PS51005"/>
    </source>
</evidence>
<dbReference type="GO" id="GO:0005634">
    <property type="term" value="C:nucleus"/>
    <property type="evidence" value="ECO:0007669"/>
    <property type="project" value="UniProtKB-SubCell"/>
</dbReference>
<protein>
    <submittedName>
        <fullName evidence="7">NAC family transcription factor</fullName>
    </submittedName>
</protein>
<evidence type="ECO:0000256" key="5">
    <source>
        <dbReference type="ARBA" id="ARBA00023242"/>
    </source>
</evidence>
<evidence type="ECO:0000256" key="1">
    <source>
        <dbReference type="ARBA" id="ARBA00004123"/>
    </source>
</evidence>
<dbReference type="AlphaFoldDB" id="A0A896WBU9"/>
<dbReference type="PANTHER" id="PTHR31744:SF210">
    <property type="entry name" value="NAC DOMAIN-CONTAINING PROTEIN 86-LIKE"/>
    <property type="match status" value="1"/>
</dbReference>
<dbReference type="InterPro" id="IPR036093">
    <property type="entry name" value="NAC_dom_sf"/>
</dbReference>
<keyword evidence="5" id="KW-0539">Nucleus</keyword>